<evidence type="ECO:0000259" key="11">
    <source>
        <dbReference type="Pfam" id="PF18962"/>
    </source>
</evidence>
<dbReference type="NCBIfam" id="TIGR04183">
    <property type="entry name" value="Por_Secre_tail"/>
    <property type="match status" value="1"/>
</dbReference>
<keyword evidence="3" id="KW-0479">Metal-binding</keyword>
<comment type="similarity">
    <text evidence="1">Belongs to the peptidase M43B family.</text>
</comment>
<evidence type="ECO:0000256" key="6">
    <source>
        <dbReference type="ARBA" id="ARBA00022833"/>
    </source>
</evidence>
<keyword evidence="6" id="KW-0862">Zinc</keyword>
<evidence type="ECO:0000256" key="5">
    <source>
        <dbReference type="ARBA" id="ARBA00022801"/>
    </source>
</evidence>
<dbReference type="GO" id="GO:0008237">
    <property type="term" value="F:metallopeptidase activity"/>
    <property type="evidence" value="ECO:0007669"/>
    <property type="project" value="UniProtKB-KW"/>
</dbReference>
<dbReference type="PANTHER" id="PTHR47466:SF1">
    <property type="entry name" value="METALLOPROTEASE MEP1 (AFU_ORTHOLOGUE AFUA_1G07730)-RELATED"/>
    <property type="match status" value="1"/>
</dbReference>
<dbReference type="SUPFAM" id="SSF55486">
    <property type="entry name" value="Metalloproteases ('zincins'), catalytic domain"/>
    <property type="match status" value="1"/>
</dbReference>
<feature type="signal peptide" evidence="9">
    <location>
        <begin position="1"/>
        <end position="23"/>
    </location>
</feature>
<dbReference type="AlphaFoldDB" id="A0A4R4DWD0"/>
<comment type="caution">
    <text evidence="12">The sequence shown here is derived from an EMBL/GenBank/DDBJ whole genome shotgun (WGS) entry which is preliminary data.</text>
</comment>
<evidence type="ECO:0000256" key="9">
    <source>
        <dbReference type="SAM" id="SignalP"/>
    </source>
</evidence>
<dbReference type="InterPro" id="IPR026444">
    <property type="entry name" value="Secre_tail"/>
</dbReference>
<evidence type="ECO:0000313" key="13">
    <source>
        <dbReference type="Proteomes" id="UP000295164"/>
    </source>
</evidence>
<keyword evidence="8" id="KW-1015">Disulfide bond</keyword>
<feature type="domain" description="Peptidase M43 pregnancy-associated plasma-A" evidence="10">
    <location>
        <begin position="169"/>
        <end position="305"/>
    </location>
</feature>
<feature type="domain" description="Secretion system C-terminal sorting" evidence="11">
    <location>
        <begin position="347"/>
        <end position="411"/>
    </location>
</feature>
<dbReference type="Gene3D" id="3.40.390.10">
    <property type="entry name" value="Collagenase (Catalytic Domain)"/>
    <property type="match status" value="1"/>
</dbReference>
<evidence type="ECO:0000256" key="7">
    <source>
        <dbReference type="ARBA" id="ARBA00023049"/>
    </source>
</evidence>
<name>A0A4R4DWD0_9BACT</name>
<dbReference type="EMBL" id="SKFH01000049">
    <property type="protein sequence ID" value="TCZ65668.1"/>
    <property type="molecule type" value="Genomic_DNA"/>
</dbReference>
<keyword evidence="5" id="KW-0378">Hydrolase</keyword>
<dbReference type="OrthoDB" id="6278496at2"/>
<dbReference type="Pfam" id="PF05572">
    <property type="entry name" value="Peptidase_M43"/>
    <property type="match status" value="1"/>
</dbReference>
<evidence type="ECO:0000256" key="4">
    <source>
        <dbReference type="ARBA" id="ARBA00022729"/>
    </source>
</evidence>
<evidence type="ECO:0000256" key="8">
    <source>
        <dbReference type="ARBA" id="ARBA00023157"/>
    </source>
</evidence>
<dbReference type="CDD" id="cd04275">
    <property type="entry name" value="ZnMc_pappalysin_like"/>
    <property type="match status" value="1"/>
</dbReference>
<evidence type="ECO:0000256" key="3">
    <source>
        <dbReference type="ARBA" id="ARBA00022723"/>
    </source>
</evidence>
<proteinExistence type="inferred from homology"/>
<keyword evidence="4 9" id="KW-0732">Signal</keyword>
<evidence type="ECO:0000259" key="10">
    <source>
        <dbReference type="Pfam" id="PF05572"/>
    </source>
</evidence>
<dbReference type="PANTHER" id="PTHR47466">
    <property type="match status" value="1"/>
</dbReference>
<organism evidence="12 13">
    <name type="scientific">Flaviaesturariibacter aridisoli</name>
    <dbReference type="NCBI Taxonomy" id="2545761"/>
    <lineage>
        <taxon>Bacteria</taxon>
        <taxon>Pseudomonadati</taxon>
        <taxon>Bacteroidota</taxon>
        <taxon>Chitinophagia</taxon>
        <taxon>Chitinophagales</taxon>
        <taxon>Chitinophagaceae</taxon>
        <taxon>Flaviaestuariibacter</taxon>
    </lineage>
</organism>
<keyword evidence="13" id="KW-1185">Reference proteome</keyword>
<reference evidence="12 13" key="1">
    <citation type="submission" date="2019-03" db="EMBL/GenBank/DDBJ databases">
        <authorList>
            <person name="Kim M.K.M."/>
        </authorList>
    </citation>
    <scope>NUCLEOTIDE SEQUENCE [LARGE SCALE GENOMIC DNA]</scope>
    <source>
        <strain evidence="12 13">17J68-15</strain>
    </source>
</reference>
<dbReference type="InterPro" id="IPR024079">
    <property type="entry name" value="MetalloPept_cat_dom_sf"/>
</dbReference>
<feature type="chain" id="PRO_5021023974" evidence="9">
    <location>
        <begin position="24"/>
        <end position="420"/>
    </location>
</feature>
<gene>
    <name evidence="12" type="ORF">E0486_17250</name>
</gene>
<keyword evidence="2" id="KW-0645">Protease</keyword>
<evidence type="ECO:0000256" key="1">
    <source>
        <dbReference type="ARBA" id="ARBA00008721"/>
    </source>
</evidence>
<dbReference type="GO" id="GO:0006508">
    <property type="term" value="P:proteolysis"/>
    <property type="evidence" value="ECO:0007669"/>
    <property type="project" value="UniProtKB-KW"/>
</dbReference>
<dbReference type="Proteomes" id="UP000295164">
    <property type="component" value="Unassembled WGS sequence"/>
</dbReference>
<evidence type="ECO:0000256" key="2">
    <source>
        <dbReference type="ARBA" id="ARBA00022670"/>
    </source>
</evidence>
<sequence length="420" mass="45443">MRHLIVFCLILLCVAAKSQRACSSVEYAAALRSANPSAARGMADADAFQAARARQLLTGDGSARMLASGVIQVPVVVHVLYNNAAQNISDDQIRSQIAALNRDFRHANEDSVNTPARFRGLAADVQLEFTLATATPEGYPTTGIVRKATNVSYWEQNDAIKFASSGGDNAWDGRYYLNIWVGPMRRLLGYSTLPGGPADVDGIVINTTAMGTFNVVAPYDKGRTATHEVGHWLGLRHIWGDTYCGDDGIDDTPKQSNFTSGCPSGFRVSCGNNASGDMYMNYMDYTSDACINLFTRGQAARMRSAFLNGGPRAALLQTRGLDHPWATPPVAAPVTSVKTIMPGNAALYPNPATASIQVNFDTDIWTGSELQLRNVQGALVQRIVVPARQMRIQVSALAAGRYFLLADNGTERLRLSFIKQ</sequence>
<evidence type="ECO:0000313" key="12">
    <source>
        <dbReference type="EMBL" id="TCZ65668.1"/>
    </source>
</evidence>
<dbReference type="GO" id="GO:0046872">
    <property type="term" value="F:metal ion binding"/>
    <property type="evidence" value="ECO:0007669"/>
    <property type="project" value="UniProtKB-KW"/>
</dbReference>
<accession>A0A4R4DWD0</accession>
<protein>
    <submittedName>
        <fullName evidence="12">T9SS type A sorting domain-containing protein</fullName>
    </submittedName>
</protein>
<dbReference type="InterPro" id="IPR008754">
    <property type="entry name" value="Peptidase_M43"/>
</dbReference>
<dbReference type="Pfam" id="PF18962">
    <property type="entry name" value="Por_Secre_tail"/>
    <property type="match status" value="1"/>
</dbReference>
<keyword evidence="7" id="KW-0482">Metalloprotease</keyword>